<comment type="caution">
    <text evidence="3">The sequence shown here is derived from an EMBL/GenBank/DDBJ whole genome shotgun (WGS) entry which is preliminary data.</text>
</comment>
<reference evidence="3 4" key="1">
    <citation type="submission" date="2013-01" db="EMBL/GenBank/DDBJ databases">
        <title>Whole genome shotgun sequence of Gordonia soli NBRC 108243.</title>
        <authorList>
            <person name="Isaki-Nakamura S."/>
            <person name="Hosoyama A."/>
            <person name="Tsuchikane K."/>
            <person name="Ando Y."/>
            <person name="Baba S."/>
            <person name="Ohji S."/>
            <person name="Hamada M."/>
            <person name="Tamura T."/>
            <person name="Yamazoe A."/>
            <person name="Yamazaki S."/>
            <person name="Fujita N."/>
        </authorList>
    </citation>
    <scope>NUCLEOTIDE SEQUENCE [LARGE SCALE GENOMIC DNA]</scope>
    <source>
        <strain evidence="3 4">NBRC 108243</strain>
    </source>
</reference>
<dbReference type="Proteomes" id="UP000011666">
    <property type="component" value="Unassembled WGS sequence"/>
</dbReference>
<protein>
    <submittedName>
        <fullName evidence="3">Uncharacterized protein</fullName>
    </submittedName>
</protein>
<dbReference type="STRING" id="1223545.GS4_05_01630"/>
<dbReference type="AlphaFoldDB" id="M0QF77"/>
<dbReference type="GO" id="GO:0050661">
    <property type="term" value="F:NADP binding"/>
    <property type="evidence" value="ECO:0007669"/>
    <property type="project" value="InterPro"/>
</dbReference>
<gene>
    <name evidence="3" type="ORF">GS4_05_01630</name>
</gene>
<dbReference type="Gene3D" id="3.40.50.720">
    <property type="entry name" value="NAD(P)-binding Rossmann-like Domain"/>
    <property type="match status" value="1"/>
</dbReference>
<dbReference type="InterPro" id="IPR048666">
    <property type="entry name" value="RedAm-like_C"/>
</dbReference>
<dbReference type="InterPro" id="IPR013328">
    <property type="entry name" value="6PGD_dom2"/>
</dbReference>
<feature type="domain" description="NADPH-dependent reductive aminase-like C-terminal" evidence="2">
    <location>
        <begin position="218"/>
        <end position="348"/>
    </location>
</feature>
<dbReference type="Gene3D" id="1.10.1040.10">
    <property type="entry name" value="N-(1-d-carboxylethyl)-l-norvaline Dehydrogenase, domain 2"/>
    <property type="match status" value="1"/>
</dbReference>
<dbReference type="EMBL" id="BANX01000005">
    <property type="protein sequence ID" value="GAC66951.1"/>
    <property type="molecule type" value="Genomic_DNA"/>
</dbReference>
<dbReference type="InterPro" id="IPR036291">
    <property type="entry name" value="NAD(P)-bd_dom_sf"/>
</dbReference>
<evidence type="ECO:0000313" key="4">
    <source>
        <dbReference type="Proteomes" id="UP000011666"/>
    </source>
</evidence>
<dbReference type="Pfam" id="PF03446">
    <property type="entry name" value="NAD_binding_2"/>
    <property type="match status" value="1"/>
</dbReference>
<evidence type="ECO:0000259" key="2">
    <source>
        <dbReference type="Pfam" id="PF21761"/>
    </source>
</evidence>
<dbReference type="InterPro" id="IPR051265">
    <property type="entry name" value="HIBADH-related_NP60_sf"/>
</dbReference>
<dbReference type="Pfam" id="PF21761">
    <property type="entry name" value="RedAm-like_C"/>
    <property type="match status" value="1"/>
</dbReference>
<dbReference type="PANTHER" id="PTHR43580:SF2">
    <property type="entry name" value="CYTOKINE-LIKE NUCLEAR FACTOR N-PAC"/>
    <property type="match status" value="1"/>
</dbReference>
<evidence type="ECO:0000259" key="1">
    <source>
        <dbReference type="Pfam" id="PF03446"/>
    </source>
</evidence>
<dbReference type="eggNOG" id="COG2084">
    <property type="taxonomic scope" value="Bacteria"/>
</dbReference>
<dbReference type="PANTHER" id="PTHR43580">
    <property type="entry name" value="OXIDOREDUCTASE GLYR1-RELATED"/>
    <property type="match status" value="1"/>
</dbReference>
<proteinExistence type="predicted"/>
<evidence type="ECO:0000313" key="3">
    <source>
        <dbReference type="EMBL" id="GAC66951.1"/>
    </source>
</evidence>
<keyword evidence="4" id="KW-1185">Reference proteome</keyword>
<accession>M0QF77</accession>
<dbReference type="SUPFAM" id="SSF51735">
    <property type="entry name" value="NAD(P)-binding Rossmann-fold domains"/>
    <property type="match status" value="1"/>
</dbReference>
<name>M0QF77_9ACTN</name>
<organism evidence="3 4">
    <name type="scientific">Gordonia soli NBRC 108243</name>
    <dbReference type="NCBI Taxonomy" id="1223545"/>
    <lineage>
        <taxon>Bacteria</taxon>
        <taxon>Bacillati</taxon>
        <taxon>Actinomycetota</taxon>
        <taxon>Actinomycetes</taxon>
        <taxon>Mycobacteriales</taxon>
        <taxon>Gordoniaceae</taxon>
        <taxon>Gordonia</taxon>
    </lineage>
</organism>
<sequence length="357" mass="36894">MSENGCAALAERRYAQSAPTHLTVKWVPDEIVRSSAGATDAEAFFPTAHHSLPEKTMTASQTITLIGLGPMGQAMTSALLSDGRSVTVWNRTAARADQVVAAGATLADTPAEAVAAGDVIILSLTDYQAMYDILGDATAGLAGKTLVNLSSDSPERTREAARWATDHGANFVTGGVMVPAPMVGTDLAYIYFSGPGETFEAIRDVLEVLGRARYLGSDPGLAQLMYQAHLDIFLGTLSSLMHATALVGSAGISARDFLVDALPFVGAIPAMVGDGGPEEVGALIDADLHPGHLSTATMMGATADHIVQASEAAGIDTGYPAAVARHYARAIADGHGSANWTAIIEGIRDPQPEGVPA</sequence>
<dbReference type="InterPro" id="IPR006115">
    <property type="entry name" value="6PGDH_NADP-bd"/>
</dbReference>
<feature type="domain" description="6-phosphogluconate dehydrogenase NADP-binding" evidence="1">
    <location>
        <begin position="62"/>
        <end position="212"/>
    </location>
</feature>